<proteinExistence type="predicted"/>
<organism evidence="1">
    <name type="scientific">Ligilactobacillus agilis</name>
    <dbReference type="NCBI Taxonomy" id="1601"/>
    <lineage>
        <taxon>Bacteria</taxon>
        <taxon>Bacillati</taxon>
        <taxon>Bacillota</taxon>
        <taxon>Bacilli</taxon>
        <taxon>Lactobacillales</taxon>
        <taxon>Lactobacillaceae</taxon>
        <taxon>Ligilactobacillus</taxon>
    </lineage>
</organism>
<accession>A0A6F9XNE2</accession>
<gene>
    <name evidence="1" type="ORF">SY212_18020</name>
</gene>
<reference evidence="1" key="1">
    <citation type="submission" date="2019-10" db="EMBL/GenBank/DDBJ databases">
        <title>Lactobacillus agilis SY212 Whole Genome Sequencing Project.</title>
        <authorList>
            <person name="Suzuki S."/>
            <person name="Endo A."/>
            <person name="Maeno S."/>
            <person name="Shiwa Y."/>
            <person name="Matsutani M."/>
            <person name="Kajikawa A."/>
        </authorList>
    </citation>
    <scope>NUCLEOTIDE SEQUENCE</scope>
    <source>
        <strain evidence="1">SY212</strain>
    </source>
</reference>
<name>A0A6F9XNE2_9LACO</name>
<dbReference type="RefSeq" id="WP_172585041.1">
    <property type="nucleotide sequence ID" value="NZ_BLAM01000179.1"/>
</dbReference>
<comment type="caution">
    <text evidence="1">The sequence shown here is derived from an EMBL/GenBank/DDBJ whole genome shotgun (WGS) entry which is preliminary data.</text>
</comment>
<dbReference type="EMBL" id="BLAM01000179">
    <property type="protein sequence ID" value="GET06772.1"/>
    <property type="molecule type" value="Genomic_DNA"/>
</dbReference>
<sequence length="129" mass="15497">MNEFNRILILLQNDLQQLDTRTNPERIRYKLYPIYTNLLLNKNFFKSNNDIKHLCNYLSLTFKDYVYRSRTLLVARIIRSIERADQKDLLTYVEVAQKYIYAYNDKAEKNIKNSNTKSNFIDKFGRNNG</sequence>
<evidence type="ECO:0000313" key="1">
    <source>
        <dbReference type="EMBL" id="GET06772.1"/>
    </source>
</evidence>
<dbReference type="Proteomes" id="UP000494265">
    <property type="component" value="Unassembled WGS sequence"/>
</dbReference>
<protein>
    <submittedName>
        <fullName evidence="1">Uncharacterized protein</fullName>
    </submittedName>
</protein>
<dbReference type="AlphaFoldDB" id="A0A6F9XNE2"/>